<keyword evidence="2" id="KW-1133">Transmembrane helix</keyword>
<dbReference type="Proteomes" id="UP001412239">
    <property type="component" value="Unassembled WGS sequence"/>
</dbReference>
<evidence type="ECO:0000256" key="2">
    <source>
        <dbReference type="SAM" id="Phobius"/>
    </source>
</evidence>
<organism evidence="3 4">
    <name type="scientific">Tuber aestivum</name>
    <name type="common">summer truffle</name>
    <dbReference type="NCBI Taxonomy" id="59557"/>
    <lineage>
        <taxon>Eukaryota</taxon>
        <taxon>Fungi</taxon>
        <taxon>Dikarya</taxon>
        <taxon>Ascomycota</taxon>
        <taxon>Pezizomycotina</taxon>
        <taxon>Pezizomycetes</taxon>
        <taxon>Pezizales</taxon>
        <taxon>Tuberaceae</taxon>
        <taxon>Tuber</taxon>
    </lineage>
</organism>
<reference evidence="3" key="1">
    <citation type="submission" date="2015-10" db="EMBL/GenBank/DDBJ databases">
        <authorList>
            <person name="Regsiter A."/>
            <person name="william w."/>
        </authorList>
    </citation>
    <scope>NUCLEOTIDE SEQUENCE</scope>
    <source>
        <strain evidence="3">Montdore</strain>
    </source>
</reference>
<accession>A0A292PIW1</accession>
<gene>
    <name evidence="3" type="ORF">GSTUAT00008517001</name>
</gene>
<keyword evidence="2" id="KW-0812">Transmembrane</keyword>
<sequence length="269" mass="28711">MNEACTLTITHEETTWENCCPDTAPETVSESCPPIVRTWSKCPTPYTNCGDPSSHKEMCSAELTGYSDSRSLNQKCCPAGYACGSTYNDPCVILADNTTHGGELRVRTNPQYISAPAVFAGCDDASALSPGAVGGIVAVGVISFCFLCGVLLWWIRRSLYRDPTRQRYWRTGERSRITAAGSGVLGGVSVLGMGDTGITITREFRVEEKDGDTVEGEGVEDGRRSGDSTTRIVPEDLDATGDSDGSGGSRGLPLEGTFWAPGERGRSEV</sequence>
<evidence type="ECO:0000313" key="3">
    <source>
        <dbReference type="EMBL" id="CUS07399.1"/>
    </source>
</evidence>
<keyword evidence="4" id="KW-1185">Reference proteome</keyword>
<evidence type="ECO:0000256" key="1">
    <source>
        <dbReference type="SAM" id="MobiDB-lite"/>
    </source>
</evidence>
<dbReference type="AlphaFoldDB" id="A0A292PIW1"/>
<feature type="region of interest" description="Disordered" evidence="1">
    <location>
        <begin position="208"/>
        <end position="269"/>
    </location>
</feature>
<protein>
    <submittedName>
        <fullName evidence="3">Uncharacterized protein</fullName>
    </submittedName>
</protein>
<dbReference type="EMBL" id="LN891212">
    <property type="protein sequence ID" value="CUS07399.1"/>
    <property type="molecule type" value="Genomic_DNA"/>
</dbReference>
<feature type="transmembrane region" description="Helical" evidence="2">
    <location>
        <begin position="132"/>
        <end position="155"/>
    </location>
</feature>
<evidence type="ECO:0000313" key="4">
    <source>
        <dbReference type="Proteomes" id="UP001412239"/>
    </source>
</evidence>
<keyword evidence="2" id="KW-0472">Membrane</keyword>
<proteinExistence type="predicted"/>
<name>A0A292PIW1_9PEZI</name>